<dbReference type="AlphaFoldDB" id="F5YIC0"/>
<accession>F5YIC0</accession>
<evidence type="ECO:0000313" key="1">
    <source>
        <dbReference type="EMBL" id="AEF84267.1"/>
    </source>
</evidence>
<sequence>MLSGTGKGKEKNSVLSKYYIYVMLRQILTIGKMNVRFI</sequence>
<dbReference type="KEGG" id="tpi:TREPR_3553"/>
<dbReference type="HOGENOM" id="CLU_3334287_0_0_12"/>
<proteinExistence type="predicted"/>
<evidence type="ECO:0000313" key="2">
    <source>
        <dbReference type="Proteomes" id="UP000009223"/>
    </source>
</evidence>
<reference evidence="1 2" key="2">
    <citation type="journal article" date="2011" name="ISME J.">
        <title>RNA-seq reveals cooperative metabolic interactions between two termite-gut spirochete species in co-culture.</title>
        <authorList>
            <person name="Rosenthal A.Z."/>
            <person name="Matson E.G."/>
            <person name="Eldar A."/>
            <person name="Leadbetter J.R."/>
        </authorList>
    </citation>
    <scope>NUCLEOTIDE SEQUENCE [LARGE SCALE GENOMIC DNA]</scope>
    <source>
        <strain evidence="2">ATCC BAA-887 / DSM 12427 / ZAS-2</strain>
    </source>
</reference>
<organism evidence="1 2">
    <name type="scientific">Treponema primitia (strain ATCC BAA-887 / DSM 12427 / ZAS-2)</name>
    <dbReference type="NCBI Taxonomy" id="545694"/>
    <lineage>
        <taxon>Bacteria</taxon>
        <taxon>Pseudomonadati</taxon>
        <taxon>Spirochaetota</taxon>
        <taxon>Spirochaetia</taxon>
        <taxon>Spirochaetales</taxon>
        <taxon>Treponemataceae</taxon>
        <taxon>Treponema</taxon>
    </lineage>
</organism>
<protein>
    <submittedName>
        <fullName evidence="1">Uncharacterized protein</fullName>
    </submittedName>
</protein>
<name>F5YIC0_TREPZ</name>
<gene>
    <name evidence="1" type="ordered locus">TREPR_3553</name>
</gene>
<dbReference type="EMBL" id="CP001843">
    <property type="protein sequence ID" value="AEF84267.1"/>
    <property type="molecule type" value="Genomic_DNA"/>
</dbReference>
<keyword evidence="2" id="KW-1185">Reference proteome</keyword>
<dbReference type="Proteomes" id="UP000009223">
    <property type="component" value="Chromosome"/>
</dbReference>
<reference evidence="2" key="1">
    <citation type="submission" date="2009-12" db="EMBL/GenBank/DDBJ databases">
        <title>Complete sequence of Treponema primitia strain ZAS-2.</title>
        <authorList>
            <person name="Tetu S.G."/>
            <person name="Matson E."/>
            <person name="Ren Q."/>
            <person name="Seshadri R."/>
            <person name="Elbourne L."/>
            <person name="Hassan K.A."/>
            <person name="Durkin A."/>
            <person name="Radune D."/>
            <person name="Mohamoud Y."/>
            <person name="Shay R."/>
            <person name="Jin S."/>
            <person name="Zhang X."/>
            <person name="Lucey K."/>
            <person name="Ballor N.R."/>
            <person name="Ottesen E."/>
            <person name="Rosenthal R."/>
            <person name="Allen A."/>
            <person name="Leadbetter J.R."/>
            <person name="Paulsen I.T."/>
        </authorList>
    </citation>
    <scope>NUCLEOTIDE SEQUENCE [LARGE SCALE GENOMIC DNA]</scope>
    <source>
        <strain evidence="2">ATCC BAA-887 / DSM 12427 / ZAS-2</strain>
    </source>
</reference>